<dbReference type="InterPro" id="IPR036278">
    <property type="entry name" value="Sialidase_sf"/>
</dbReference>
<proteinExistence type="predicted"/>
<sequence length="617" mass="67909">MLLQRQIPIAILVGCLLVSSAAAFVVVPERSDFSLRDVEEGSMLRPAVEEGQAGVATPPDPGTAHWVATSNFPTDPAFDSPFSYPNNRHVCVHPVMDIPFVGWMNNDAHPTIFASYESHWNDLFQFWTTPVSFVDTLRGRRSGVLGDHTTTVHGTCAASNGGTVTREIWYNRYENPWTAPTLISTDDGIQDYFVAMAADLNDNIWLAWEHNWNAASANDHVLQATYSTDNGVTWDQGNIVDVHSPYSGAWNLTTIATDPTNGDAYIACGIYWPLGMLSLPDDDGFNDVVLWHYYADGDTWGSEPEVVVQDIDEDPTIFGNQASLPTLVVDSQGTVHLVFQGNPNVQAGDGTLQGYTITGPAGALYYTNNEGGMWSTPEEVFPLVWTAYGDSIDSMGTMCGYPTMGIDENDGLWLVTTAPTVIYNDTIFSWNAEVAYRPYGGAWNAPEDNYTLSSIPEDSARIGKSAIYASIPHMVEEGYPQCAWTQIVDARLEYGEIWYHRAEVVGVGDGDSENRLPTGQPICLSQSYPNPVLRGARHNVTTIRYQVPEPGQATLRIYDAAGRLVRELVNGTVEAGSHEARWDGRDVRGRDVASGVYFYRLEAERAGSMVRKMVLLN</sequence>
<dbReference type="NCBIfam" id="TIGR04183">
    <property type="entry name" value="Por_Secre_tail"/>
    <property type="match status" value="1"/>
</dbReference>
<reference evidence="2 3" key="1">
    <citation type="journal article" date="2015" name="Microbiome">
        <title>Genomic resolution of linkages in carbon, nitrogen, and sulfur cycling among widespread estuary sediment bacteria.</title>
        <authorList>
            <person name="Baker B.J."/>
            <person name="Lazar C.S."/>
            <person name="Teske A.P."/>
            <person name="Dick G.J."/>
        </authorList>
    </citation>
    <scope>NUCLEOTIDE SEQUENCE [LARGE SCALE GENOMIC DNA]</scope>
    <source>
        <strain evidence="2">DG_24</strain>
    </source>
</reference>
<dbReference type="STRING" id="1703770.AMJ39_02345"/>
<evidence type="ECO:0000313" key="2">
    <source>
        <dbReference type="EMBL" id="KPJ54018.1"/>
    </source>
</evidence>
<organism evidence="2 3">
    <name type="scientific">candidate division TA06 bacterium DG_24</name>
    <dbReference type="NCBI Taxonomy" id="1703770"/>
    <lineage>
        <taxon>Bacteria</taxon>
        <taxon>Bacteria division TA06</taxon>
    </lineage>
</organism>
<evidence type="ECO:0000259" key="1">
    <source>
        <dbReference type="Pfam" id="PF13860"/>
    </source>
</evidence>
<dbReference type="SUPFAM" id="SSF50939">
    <property type="entry name" value="Sialidases"/>
    <property type="match status" value="1"/>
</dbReference>
<dbReference type="CDD" id="cd15482">
    <property type="entry name" value="Sialidase_non-viral"/>
    <property type="match status" value="1"/>
</dbReference>
<gene>
    <name evidence="2" type="ORF">AMJ39_02345</name>
</gene>
<evidence type="ECO:0000313" key="3">
    <source>
        <dbReference type="Proteomes" id="UP000052008"/>
    </source>
</evidence>
<dbReference type="Gene3D" id="2.60.40.4070">
    <property type="match status" value="1"/>
</dbReference>
<dbReference type="InterPro" id="IPR026444">
    <property type="entry name" value="Secre_tail"/>
</dbReference>
<dbReference type="Pfam" id="PF13860">
    <property type="entry name" value="FlgD_ig"/>
    <property type="match status" value="1"/>
</dbReference>
<dbReference type="Proteomes" id="UP000052008">
    <property type="component" value="Unassembled WGS sequence"/>
</dbReference>
<dbReference type="AlphaFoldDB" id="A0A0S7WV04"/>
<dbReference type="EMBL" id="LIZS01000008">
    <property type="protein sequence ID" value="KPJ54018.1"/>
    <property type="molecule type" value="Genomic_DNA"/>
</dbReference>
<feature type="domain" description="FlgD/Vpr Ig-like" evidence="1">
    <location>
        <begin position="542"/>
        <end position="606"/>
    </location>
</feature>
<accession>A0A0S7WV04</accession>
<dbReference type="InterPro" id="IPR025965">
    <property type="entry name" value="FlgD/Vpr_Ig-like"/>
</dbReference>
<protein>
    <recommendedName>
        <fullName evidence="1">FlgD/Vpr Ig-like domain-containing protein</fullName>
    </recommendedName>
</protein>
<comment type="caution">
    <text evidence="2">The sequence shown here is derived from an EMBL/GenBank/DDBJ whole genome shotgun (WGS) entry which is preliminary data.</text>
</comment>
<name>A0A0S7WV04_UNCT6</name>